<proteinExistence type="predicted"/>
<dbReference type="OrthoDB" id="157726at2"/>
<evidence type="ECO:0000313" key="3">
    <source>
        <dbReference type="EMBL" id="GCF09938.1"/>
    </source>
</evidence>
<dbReference type="EMBL" id="BIXY01000055">
    <property type="protein sequence ID" value="GCF09938.1"/>
    <property type="molecule type" value="Genomic_DNA"/>
</dbReference>
<evidence type="ECO:0000256" key="1">
    <source>
        <dbReference type="SAM" id="MobiDB-lite"/>
    </source>
</evidence>
<keyword evidence="4" id="KW-1185">Reference proteome</keyword>
<feature type="domain" description="PatA-like N-terminal" evidence="2">
    <location>
        <begin position="11"/>
        <end position="83"/>
    </location>
</feature>
<dbReference type="InterPro" id="IPR025497">
    <property type="entry name" value="PatA-like_N"/>
</dbReference>
<protein>
    <recommendedName>
        <fullName evidence="2">PatA-like N-terminal domain-containing protein</fullName>
    </recommendedName>
</protein>
<feature type="compositionally biased region" description="Polar residues" evidence="1">
    <location>
        <begin position="93"/>
        <end position="140"/>
    </location>
</feature>
<dbReference type="PANTHER" id="PTHR36304">
    <property type="entry name" value="DOMAIN GTPASE-ACTIVATING PROTEIN, PUTATIVE-RELATED-RELATED"/>
    <property type="match status" value="1"/>
</dbReference>
<feature type="region of interest" description="Disordered" evidence="1">
    <location>
        <begin position="81"/>
        <end position="140"/>
    </location>
</feature>
<evidence type="ECO:0000313" key="4">
    <source>
        <dbReference type="Proteomes" id="UP000322530"/>
    </source>
</evidence>
<evidence type="ECO:0000259" key="2">
    <source>
        <dbReference type="Pfam" id="PF14332"/>
    </source>
</evidence>
<dbReference type="AlphaFoldDB" id="A0A5A5TFC5"/>
<dbReference type="Pfam" id="PF14332">
    <property type="entry name" value="DUF4388"/>
    <property type="match status" value="1"/>
</dbReference>
<comment type="caution">
    <text evidence="3">The sequence shown here is derived from an EMBL/GenBank/DDBJ whole genome shotgun (WGS) entry which is preliminary data.</text>
</comment>
<accession>A0A5A5TFC5</accession>
<dbReference type="PANTHER" id="PTHR36304:SF4">
    <property type="entry name" value="DUF4388 DOMAIN-CONTAINING PROTEIN"/>
    <property type="match status" value="1"/>
</dbReference>
<organism evidence="3 4">
    <name type="scientific">Dictyobacter arantiisoli</name>
    <dbReference type="NCBI Taxonomy" id="2014874"/>
    <lineage>
        <taxon>Bacteria</taxon>
        <taxon>Bacillati</taxon>
        <taxon>Chloroflexota</taxon>
        <taxon>Ktedonobacteria</taxon>
        <taxon>Ktedonobacterales</taxon>
        <taxon>Dictyobacteraceae</taxon>
        <taxon>Dictyobacter</taxon>
    </lineage>
</organism>
<reference evidence="3 4" key="1">
    <citation type="submission" date="2019-01" db="EMBL/GenBank/DDBJ databases">
        <title>Draft genome sequence of Dictyobacter sp. Uno17.</title>
        <authorList>
            <person name="Wang C.M."/>
            <person name="Zheng Y."/>
            <person name="Sakai Y."/>
            <person name="Abe K."/>
            <person name="Yokota A."/>
            <person name="Yabe S."/>
        </authorList>
    </citation>
    <scope>NUCLEOTIDE SEQUENCE [LARGE SCALE GENOMIC DNA]</scope>
    <source>
        <strain evidence="3 4">Uno17</strain>
    </source>
</reference>
<dbReference type="RefSeq" id="WP_149402845.1">
    <property type="nucleotide sequence ID" value="NZ_BIXY01000055.1"/>
</dbReference>
<dbReference type="Proteomes" id="UP000322530">
    <property type="component" value="Unassembled WGS sequence"/>
</dbReference>
<sequence>MSQPRETTTNNLADVIQVIQIGHRSGTLTVERGEGNAYEEGEIVFANGQIVNAQTGTQSGPVALGWLTTWTNCRFAFNVESSTTTPRPPFQPSGHSPLSTRPGSSPARTNTNSSGNFRPITTASMYGQNTPRTASTPSMPNQFVTQIPYRIRTDNSVLAYIEQVGLTREHRRLFMLIDGQRTTHELVGLMGKNLDKIVELLNELERAGIVHHR</sequence>
<gene>
    <name evidence="3" type="ORF">KDI_35020</name>
</gene>
<name>A0A5A5TFC5_9CHLR</name>